<evidence type="ECO:0000256" key="1">
    <source>
        <dbReference type="ARBA" id="ARBA00022737"/>
    </source>
</evidence>
<protein>
    <recommendedName>
        <fullName evidence="4">EF-hand domain-containing protein</fullName>
    </recommendedName>
</protein>
<dbReference type="SUPFAM" id="SSF47473">
    <property type="entry name" value="EF-hand"/>
    <property type="match status" value="1"/>
</dbReference>
<feature type="domain" description="EF-hand" evidence="4">
    <location>
        <begin position="150"/>
        <end position="185"/>
    </location>
</feature>
<feature type="compositionally biased region" description="Basic residues" evidence="3">
    <location>
        <begin position="741"/>
        <end position="751"/>
    </location>
</feature>
<dbReference type="InParanoid" id="B3S3Y9"/>
<dbReference type="PhylomeDB" id="B3S3Y9"/>
<feature type="region of interest" description="Disordered" evidence="3">
    <location>
        <begin position="741"/>
        <end position="765"/>
    </location>
</feature>
<evidence type="ECO:0000256" key="2">
    <source>
        <dbReference type="PROSITE-ProRule" id="PRU00221"/>
    </source>
</evidence>
<dbReference type="EMBL" id="DS985249">
    <property type="protein sequence ID" value="EDV22554.1"/>
    <property type="molecule type" value="Genomic_DNA"/>
</dbReference>
<dbReference type="InterPro" id="IPR011992">
    <property type="entry name" value="EF-hand-dom_pair"/>
</dbReference>
<accession>B3S3Y9</accession>
<reference evidence="5 6" key="1">
    <citation type="journal article" date="2008" name="Nature">
        <title>The Trichoplax genome and the nature of placozoans.</title>
        <authorList>
            <person name="Srivastava M."/>
            <person name="Begovic E."/>
            <person name="Chapman J."/>
            <person name="Putnam N.H."/>
            <person name="Hellsten U."/>
            <person name="Kawashima T."/>
            <person name="Kuo A."/>
            <person name="Mitros T."/>
            <person name="Salamov A."/>
            <person name="Carpenter M.L."/>
            <person name="Signorovitch A.Y."/>
            <person name="Moreno M.A."/>
            <person name="Kamm K."/>
            <person name="Grimwood J."/>
            <person name="Schmutz J."/>
            <person name="Shapiro H."/>
            <person name="Grigoriev I.V."/>
            <person name="Buss L.W."/>
            <person name="Schierwater B."/>
            <person name="Dellaporta S.L."/>
            <person name="Rokhsar D.S."/>
        </authorList>
    </citation>
    <scope>NUCLEOTIDE SEQUENCE [LARGE SCALE GENOMIC DNA]</scope>
    <source>
        <strain evidence="5 6">Grell-BS-1999</strain>
    </source>
</reference>
<dbReference type="PANTHER" id="PTHR44324:SF3">
    <property type="entry name" value="WD REPEAT-CONTAINING PROTEIN 49-LIKE"/>
    <property type="match status" value="1"/>
</dbReference>
<dbReference type="eggNOG" id="KOG0266">
    <property type="taxonomic scope" value="Eukaryota"/>
</dbReference>
<gene>
    <name evidence="5" type="ORF">TRIADDRAFT_58893</name>
</gene>
<sequence length="1099" mass="126351">MNDDDYDKNAKKDATGKLGDIYALMNALLTSSNSGYIKKSRKRWTDIRVSKNYLEYQINLFNQYKNKFIDKVAKRSTPVTVVKRQELMDRFSITPGSPSQRQRGLAWAKDNIGSKRLKNDVEFNEIRKKPGQMNRLEFKRTLIELLGTQKFNRQLDEIFSKVDVTCDGLVDWEDFCTYTLLQYQELDYEKHNRETPFIGKPKFFSDPRMNKEVIIRILYISNSNRYATVSKDGTIGVWGVDLELVQCLQLSPTSNEEAKKKLNLWVTDAVYMKNINKLAISTTSRDLYFLDTTTTTLMKQFHLFDLPSVPLCLDYWFDPLVFDTRSLLIYGDDIGNVTFLYFNKPHVALFDDPAKIRRDRTYQIFAKDLDHQSEFVQMQVLTDMHKDWVRRIKYLPTHSSIISCSSNGKDSLVVRDIDKKKKPYTFRVTKGIDCFDVSLLWNIIATGSSDAVRLWNPYVTNKPVAVMKGHQLAVIDVVIYEDQGLVLSFAKEESIRIWCIKEHYCLHSINLKFPLDARLPDHFSHVFLLQASPLNTLLITCSDVIAEMKMQSSHQIGTRHRNVVTHSRPLRSALYNKRLNQVVVGCTNSLVSVWDFEGGQRIIQFSTAHDQEELAYMRFDADEKRLLNASRNGSITVWNFTNGHCLHRLEPATSDEITGVVDAPEHNCFISVGWSKKIVVYEKDLTSFHLDPQMEWKGGQLHKEDILSIDYCPPHYVATGSFDGEIVIWLADTESVFRRLRKPSKSSRRSSKSNSGYTDSRHGPGRHAVENLAFLKSRIHIRNPDCGHLISSQYNKIYFWNILSSDSRGLASFRATQERGDTILSIHVDSYDEILAVSDSGGNVSIWDITSFCLPDILSEDEPPLLIRWKAHDLAVVSIQYIRHTANDFLLTASVDQTARVWTAGGHYVGTFGQAIKWDLKDPSTYQHPKTPWTASDSQLLSSSRSSMNLKDASIYSLDKYTNNANDTINKNNDEEVEELIQHIPKIDSARSVLGDQYSKQYQRRMESRRRRRQDMGEIDINRTVRFGKTCSPFQVIKTPDMEEFFLPRNVPMTPNMRQKEASRSLFGFAQDSVSLPNLQASLNRSPISPQLSPRNFEF</sequence>
<dbReference type="CTD" id="6756310"/>
<organism evidence="5 6">
    <name type="scientific">Trichoplax adhaerens</name>
    <name type="common">Trichoplax reptans</name>
    <dbReference type="NCBI Taxonomy" id="10228"/>
    <lineage>
        <taxon>Eukaryota</taxon>
        <taxon>Metazoa</taxon>
        <taxon>Placozoa</taxon>
        <taxon>Uniplacotomia</taxon>
        <taxon>Trichoplacea</taxon>
        <taxon>Trichoplacidae</taxon>
        <taxon>Trichoplax</taxon>
    </lineage>
</organism>
<keyword evidence="6" id="KW-1185">Reference proteome</keyword>
<dbReference type="Gene3D" id="1.10.238.10">
    <property type="entry name" value="EF-hand"/>
    <property type="match status" value="1"/>
</dbReference>
<dbReference type="OMA" id="GPQRIFF"/>
<dbReference type="SMART" id="SM00320">
    <property type="entry name" value="WD40"/>
    <property type="match status" value="10"/>
</dbReference>
<feature type="repeat" description="WD" evidence="2">
    <location>
        <begin position="467"/>
        <end position="508"/>
    </location>
</feature>
<dbReference type="GeneID" id="6756310"/>
<dbReference type="eggNOG" id="KOG0642">
    <property type="taxonomic scope" value="Eukaryota"/>
</dbReference>
<dbReference type="InterPro" id="IPR051242">
    <property type="entry name" value="WD-EF-hand_domain"/>
</dbReference>
<dbReference type="InterPro" id="IPR002048">
    <property type="entry name" value="EF_hand_dom"/>
</dbReference>
<dbReference type="AlphaFoldDB" id="B3S3Y9"/>
<keyword evidence="2" id="KW-0853">WD repeat</keyword>
<dbReference type="PROSITE" id="PS50082">
    <property type="entry name" value="WD_REPEATS_2"/>
    <property type="match status" value="4"/>
</dbReference>
<dbReference type="PANTHER" id="PTHR44324">
    <property type="entry name" value="WD40 REPEAT DOMAIN 95"/>
    <property type="match status" value="1"/>
</dbReference>
<dbReference type="InterPro" id="IPR015943">
    <property type="entry name" value="WD40/YVTN_repeat-like_dom_sf"/>
</dbReference>
<dbReference type="RefSeq" id="XP_002115098.1">
    <property type="nucleotide sequence ID" value="XM_002115062.1"/>
</dbReference>
<dbReference type="InterPro" id="IPR036322">
    <property type="entry name" value="WD40_repeat_dom_sf"/>
</dbReference>
<dbReference type="GO" id="GO:0005509">
    <property type="term" value="F:calcium ion binding"/>
    <property type="evidence" value="ECO:0007669"/>
    <property type="project" value="InterPro"/>
</dbReference>
<evidence type="ECO:0000256" key="3">
    <source>
        <dbReference type="SAM" id="MobiDB-lite"/>
    </source>
</evidence>
<dbReference type="HOGENOM" id="CLU_006741_1_0_1"/>
<evidence type="ECO:0000313" key="5">
    <source>
        <dbReference type="EMBL" id="EDV22554.1"/>
    </source>
</evidence>
<dbReference type="KEGG" id="tad:TRIADDRAFT_58893"/>
<feature type="repeat" description="WD" evidence="2">
    <location>
        <begin position="563"/>
        <end position="604"/>
    </location>
</feature>
<name>B3S3Y9_TRIAD</name>
<dbReference type="SUPFAM" id="SSF50978">
    <property type="entry name" value="WD40 repeat-like"/>
    <property type="match status" value="3"/>
</dbReference>
<evidence type="ECO:0000313" key="6">
    <source>
        <dbReference type="Proteomes" id="UP000009022"/>
    </source>
</evidence>
<dbReference type="InterPro" id="IPR001680">
    <property type="entry name" value="WD40_rpt"/>
</dbReference>
<proteinExistence type="predicted"/>
<evidence type="ECO:0000259" key="4">
    <source>
        <dbReference type="PROSITE" id="PS50222"/>
    </source>
</evidence>
<dbReference type="Proteomes" id="UP000009022">
    <property type="component" value="Unassembled WGS sequence"/>
</dbReference>
<feature type="repeat" description="WD" evidence="2">
    <location>
        <begin position="699"/>
        <end position="729"/>
    </location>
</feature>
<keyword evidence="1" id="KW-0677">Repeat</keyword>
<dbReference type="Gene3D" id="2.130.10.10">
    <property type="entry name" value="YVTN repeat-like/Quinoprotein amine dehydrogenase"/>
    <property type="match status" value="3"/>
</dbReference>
<dbReference type="OrthoDB" id="75172at2759"/>
<feature type="repeat" description="WD" evidence="2">
    <location>
        <begin position="607"/>
        <end position="648"/>
    </location>
</feature>
<dbReference type="PROSITE" id="PS50222">
    <property type="entry name" value="EF_HAND_2"/>
    <property type="match status" value="1"/>
</dbReference>